<dbReference type="Pfam" id="PF21962">
    <property type="entry name" value="DUF6924"/>
    <property type="match status" value="1"/>
</dbReference>
<dbReference type="RefSeq" id="WP_330160223.1">
    <property type="nucleotide sequence ID" value="NZ_BAAAJA010000016.1"/>
</dbReference>
<gene>
    <name evidence="2" type="ORF">Q8A49_22430</name>
</gene>
<dbReference type="Proteomes" id="UP001348641">
    <property type="component" value="Unassembled WGS sequence"/>
</dbReference>
<evidence type="ECO:0000313" key="3">
    <source>
        <dbReference type="Proteomes" id="UP001348641"/>
    </source>
</evidence>
<dbReference type="InterPro" id="IPR053832">
    <property type="entry name" value="DUF6924"/>
</dbReference>
<accession>A0ABU7KVD1</accession>
<reference evidence="2 3" key="1">
    <citation type="submission" date="2023-07" db="EMBL/GenBank/DDBJ databases">
        <authorList>
            <person name="Girao M."/>
            <person name="Carvalho M.F."/>
        </authorList>
    </citation>
    <scope>NUCLEOTIDE SEQUENCE [LARGE SCALE GENOMIC DNA]</scope>
    <source>
        <strain evidence="2 3">66/93</strain>
    </source>
</reference>
<organism evidence="2 3">
    <name type="scientific">Nocardiopsis tropica</name>
    <dbReference type="NCBI Taxonomy" id="109330"/>
    <lineage>
        <taxon>Bacteria</taxon>
        <taxon>Bacillati</taxon>
        <taxon>Actinomycetota</taxon>
        <taxon>Actinomycetes</taxon>
        <taxon>Streptosporangiales</taxon>
        <taxon>Nocardiopsidaceae</taxon>
        <taxon>Nocardiopsis</taxon>
    </lineage>
</organism>
<evidence type="ECO:0000259" key="1">
    <source>
        <dbReference type="Pfam" id="PF21962"/>
    </source>
</evidence>
<comment type="caution">
    <text evidence="2">The sequence shown here is derived from an EMBL/GenBank/DDBJ whole genome shotgun (WGS) entry which is preliminary data.</text>
</comment>
<name>A0ABU7KVD1_9ACTN</name>
<evidence type="ECO:0000313" key="2">
    <source>
        <dbReference type="EMBL" id="MEE2053265.1"/>
    </source>
</evidence>
<dbReference type="EMBL" id="JAUUCC010000066">
    <property type="protein sequence ID" value="MEE2053265.1"/>
    <property type="molecule type" value="Genomic_DNA"/>
</dbReference>
<proteinExistence type="predicted"/>
<protein>
    <recommendedName>
        <fullName evidence="1">DUF6924 domain-containing protein</fullName>
    </recommendedName>
</protein>
<feature type="domain" description="DUF6924" evidence="1">
    <location>
        <begin position="16"/>
        <end position="163"/>
    </location>
</feature>
<sequence>MIPAQPRLPEYDEFSAVIFRTDFTDEAAWTQVVTEVRLSSLDDADPERSYTVVDVPLLGDADGETVLAVLAAWRKGWEPPAVVFIADSTTMSSALFPLLTVTTLTREDALDDEEYEETVEHGPVFRTLPREIHAIHANVEGANTGFQDFSSAAHEAPDGVYRSCGEDD</sequence>